<comment type="subunit">
    <text evidence="5">Homotetramer, a dimer of dimers. One homotetramer interacts with 1 SecA dimer.</text>
</comment>
<evidence type="ECO:0000256" key="5">
    <source>
        <dbReference type="HAMAP-Rule" id="MF_00821"/>
    </source>
</evidence>
<sequence length="156" mass="18285">MPILKDDNKQYNNQNIQLIIQRIYIKDSSFESPNTPLIFKQQWEPKITIDLNTNYSMLEKNIYEVTLILTVTVKNKNIIAFISEIKQAGIFLINKKIKNKQHLNYILKCYCPNILFPYAREATSSQITKGSFPQLILSPINFDNLYLQNLKNNKNQ</sequence>
<comment type="similarity">
    <text evidence="1 5">Belongs to the SecB family.</text>
</comment>
<evidence type="ECO:0000256" key="1">
    <source>
        <dbReference type="ARBA" id="ARBA00009990"/>
    </source>
</evidence>
<keyword evidence="3 5" id="KW-0653">Protein transport</keyword>
<proteinExistence type="inferred from homology"/>
<dbReference type="PANTHER" id="PTHR36918:SF1">
    <property type="entry name" value="PROTEIN-EXPORT PROTEIN SECB"/>
    <property type="match status" value="1"/>
</dbReference>
<dbReference type="NCBIfam" id="TIGR00809">
    <property type="entry name" value="secB"/>
    <property type="match status" value="1"/>
</dbReference>
<keyword evidence="5" id="KW-0963">Cytoplasm</keyword>
<dbReference type="EMBL" id="CP135137">
    <property type="protein sequence ID" value="WWR11508.1"/>
    <property type="molecule type" value="Genomic_DNA"/>
</dbReference>
<dbReference type="InterPro" id="IPR035958">
    <property type="entry name" value="SecB-like_sf"/>
</dbReference>
<evidence type="ECO:0000256" key="4">
    <source>
        <dbReference type="ARBA" id="ARBA00023010"/>
    </source>
</evidence>
<dbReference type="HAMAP" id="MF_00821">
    <property type="entry name" value="SecB"/>
    <property type="match status" value="1"/>
</dbReference>
<name>A0ABZ2GVM6_9GAMM</name>
<dbReference type="PRINTS" id="PR01594">
    <property type="entry name" value="SECBCHAPRONE"/>
</dbReference>
<dbReference type="Gene3D" id="3.10.420.10">
    <property type="entry name" value="SecB-like"/>
    <property type="match status" value="1"/>
</dbReference>
<keyword evidence="2 5" id="KW-0813">Transport</keyword>
<reference evidence="6" key="1">
    <citation type="submission" date="2023-09" db="EMBL/GenBank/DDBJ databases">
        <title>Genomes of two closely related lineages of the louse Polyplax serrata with different host specificities.</title>
        <authorList>
            <person name="Martinu J."/>
            <person name="Tarabai H."/>
            <person name="Stefka J."/>
            <person name="Hypsa V."/>
        </authorList>
    </citation>
    <scope>NUCLEOTIDE SEQUENCE [LARGE SCALE GENOMIC DNA]</scope>
    <source>
        <strain evidence="6">98ZLc_SE</strain>
    </source>
</reference>
<evidence type="ECO:0000313" key="6">
    <source>
        <dbReference type="EMBL" id="WWR11508.1"/>
    </source>
</evidence>
<gene>
    <name evidence="5 6" type="primary">secB</name>
    <name evidence="6" type="ORF">RQL39_02370</name>
</gene>
<comment type="subcellular location">
    <subcellularLocation>
        <location evidence="5">Cytoplasm</location>
    </subcellularLocation>
</comment>
<dbReference type="NCBIfam" id="NF004393">
    <property type="entry name" value="PRK05751.1-4"/>
    <property type="match status" value="1"/>
</dbReference>
<keyword evidence="5" id="KW-0143">Chaperone</keyword>
<evidence type="ECO:0000313" key="7">
    <source>
        <dbReference type="Proteomes" id="UP001368618"/>
    </source>
</evidence>
<evidence type="ECO:0000256" key="3">
    <source>
        <dbReference type="ARBA" id="ARBA00022927"/>
    </source>
</evidence>
<dbReference type="PANTHER" id="PTHR36918">
    <property type="match status" value="1"/>
</dbReference>
<protein>
    <recommendedName>
        <fullName evidence="5">Protein-export protein SecB</fullName>
    </recommendedName>
</protein>
<dbReference type="InterPro" id="IPR003708">
    <property type="entry name" value="SecB"/>
</dbReference>
<keyword evidence="4 5" id="KW-0811">Translocation</keyword>
<dbReference type="Proteomes" id="UP001368618">
    <property type="component" value="Chromosome"/>
</dbReference>
<dbReference type="RefSeq" id="WP_338516084.1">
    <property type="nucleotide sequence ID" value="NZ_CP135137.1"/>
</dbReference>
<dbReference type="Pfam" id="PF02556">
    <property type="entry name" value="SecB"/>
    <property type="match status" value="1"/>
</dbReference>
<keyword evidence="7" id="KW-1185">Reference proteome</keyword>
<dbReference type="SUPFAM" id="SSF54611">
    <property type="entry name" value="SecB-like"/>
    <property type="match status" value="1"/>
</dbReference>
<evidence type="ECO:0000256" key="2">
    <source>
        <dbReference type="ARBA" id="ARBA00022448"/>
    </source>
</evidence>
<accession>A0ABZ2GVM6</accession>
<organism evidence="6 7">
    <name type="scientific">Candidatus Legionella polyplacis</name>
    <dbReference type="NCBI Taxonomy" id="2005262"/>
    <lineage>
        <taxon>Bacteria</taxon>
        <taxon>Pseudomonadati</taxon>
        <taxon>Pseudomonadota</taxon>
        <taxon>Gammaproteobacteria</taxon>
        <taxon>Legionellales</taxon>
        <taxon>Legionellaceae</taxon>
        <taxon>Legionella</taxon>
    </lineage>
</organism>
<comment type="function">
    <text evidence="5">One of the proteins required for the normal export of preproteins out of the cell cytoplasm. It is a molecular chaperone that binds to a subset of precursor proteins, maintaining them in a translocation-competent state. It also specifically binds to its receptor SecA.</text>
</comment>